<keyword evidence="7" id="KW-1185">Reference proteome</keyword>
<feature type="compositionally biased region" description="Basic and acidic residues" evidence="2">
    <location>
        <begin position="200"/>
        <end position="209"/>
    </location>
</feature>
<feature type="domain" description="Reverse transcriptase Ty1/copia-type" evidence="3">
    <location>
        <begin position="387"/>
        <end position="493"/>
    </location>
</feature>
<evidence type="ECO:0000313" key="6">
    <source>
        <dbReference type="EMBL" id="KAF8697536.1"/>
    </source>
</evidence>
<evidence type="ECO:0000313" key="7">
    <source>
        <dbReference type="Proteomes" id="UP000636709"/>
    </source>
</evidence>
<dbReference type="SUPFAM" id="SSF56672">
    <property type="entry name" value="DNA/RNA polymerases"/>
    <property type="match status" value="1"/>
</dbReference>
<dbReference type="Pfam" id="PF07727">
    <property type="entry name" value="RVT_2"/>
    <property type="match status" value="1"/>
</dbReference>
<feature type="domain" description="Retroviral polymerase SH3-like" evidence="5">
    <location>
        <begin position="148"/>
        <end position="187"/>
    </location>
</feature>
<dbReference type="Proteomes" id="UP000636709">
    <property type="component" value="Unassembled WGS sequence"/>
</dbReference>
<feature type="domain" description="Retrovirus-related Pol polyprotein from transposon TNT 1-94-like beta-barrel" evidence="4">
    <location>
        <begin position="1"/>
        <end position="71"/>
    </location>
</feature>
<evidence type="ECO:0000259" key="5">
    <source>
        <dbReference type="Pfam" id="PF25597"/>
    </source>
</evidence>
<feature type="region of interest" description="Disordered" evidence="2">
    <location>
        <begin position="936"/>
        <end position="1000"/>
    </location>
</feature>
<dbReference type="InterPro" id="IPR043502">
    <property type="entry name" value="DNA/RNA_pol_sf"/>
</dbReference>
<dbReference type="PANTHER" id="PTHR11439:SF515">
    <property type="entry name" value="GAG-POL POLYPROTEIN"/>
    <property type="match status" value="1"/>
</dbReference>
<keyword evidence="1" id="KW-0645">Protease</keyword>
<accession>A0A835EIM5</accession>
<proteinExistence type="predicted"/>
<organism evidence="6 7">
    <name type="scientific">Digitaria exilis</name>
    <dbReference type="NCBI Taxonomy" id="1010633"/>
    <lineage>
        <taxon>Eukaryota</taxon>
        <taxon>Viridiplantae</taxon>
        <taxon>Streptophyta</taxon>
        <taxon>Embryophyta</taxon>
        <taxon>Tracheophyta</taxon>
        <taxon>Spermatophyta</taxon>
        <taxon>Magnoliopsida</taxon>
        <taxon>Liliopsida</taxon>
        <taxon>Poales</taxon>
        <taxon>Poaceae</taxon>
        <taxon>PACMAD clade</taxon>
        <taxon>Panicoideae</taxon>
        <taxon>Panicodae</taxon>
        <taxon>Paniceae</taxon>
        <taxon>Anthephorinae</taxon>
        <taxon>Digitaria</taxon>
    </lineage>
</organism>
<sequence length="1000" mass="107969">MTGEKSVFSELDANISGTVRLGDGSVAEIEGCGTIVFNYRNGEHRTLTGVYYLPCLQANIISVGQLDEAGCPQHRQLTAPYSPQQNGVSLVAMARCMLKAKDLPGHPKIFQATSGEKLSPTRALDGKTPFEAWNGSRPSVHYLKTFGCIGHVKNTRPGLKKLDDRSSPMIFVGYESGSKAHRFYDPAHTASSEPFTVEYPVEHGTREPPPDPGSATPRAVSPASNAATPEPAVQAQAAPPGEQVSPPPVDQLHLDNDHDADAPLKFWCIDNIIGPSSPPGLAALVIDQELHCTSLEEPPSFAIAERDANWRAAMIEEMTATTHNATWELVELPPRHRAIGLKWVHKVKRDELGNVVRHQARLVAKGYVQRAGIEYDEVFAPVARMESSAFLNGELMEEVYVSQPAGFIVHDAEHKVLRLKKALYGLKQAPRAWNAKFDATMLALGFQRSCSEHGVYTRTRGGSRLIVGVYVDDLIITGHSINDMNNFKGEMKEDTSGISFRQTAYATKLLERAGLIDCNPALSPMEHRLKLSKKSTTSVTDATEYRKIIGGLRYLVHTRPDLAFAVGFLSRFMEEPDEDHMSAVKRVLRYVAGTSSYGLHYPRMKHAEAKLIGFSDSDMAGDIDTRKSTSGVIFFLGSSPITWQSVKQKVVALSSCEAEYIAAAIAACQGIWLARLLSDMLGEEVAAPELKVDNMFAIALAKNPAHDRGSINIKHISTEKQLGDLLTKALGRVWFQELRVKIGHQIIVFFFAFECLLSITGGQCSGELRQSAATSITAHSFVSEHHGFRPVFPLPTRPSCCDGGDSLGQAFAGGVVVSDLPGGFSSGYVTGAPSSTRAIVLASDAFVTVPPPSLLLTCLLSPAHDGALLLLYRDLMATAAASSLSPPSHVASPVHDICREAAACLPGSGGRRCGGGAPVRIRRAVGEGSDELLRIQRRAGGGGDMRPYPVSSKRRLRRATAGSSEEGSGSKEWPDLVSSGQIWRGAGCDSVELPDPAAMP</sequence>
<evidence type="ECO:0008006" key="8">
    <source>
        <dbReference type="Google" id="ProtNLM"/>
    </source>
</evidence>
<dbReference type="OrthoDB" id="443140at2759"/>
<dbReference type="EMBL" id="JACEFO010001871">
    <property type="protein sequence ID" value="KAF8697536.1"/>
    <property type="molecule type" value="Genomic_DNA"/>
</dbReference>
<dbReference type="InterPro" id="IPR057670">
    <property type="entry name" value="SH3_retrovirus"/>
</dbReference>
<evidence type="ECO:0000259" key="3">
    <source>
        <dbReference type="Pfam" id="PF07727"/>
    </source>
</evidence>
<dbReference type="PANTHER" id="PTHR11439">
    <property type="entry name" value="GAG-POL-RELATED RETROTRANSPOSON"/>
    <property type="match status" value="1"/>
</dbReference>
<dbReference type="InterPro" id="IPR013103">
    <property type="entry name" value="RVT_2"/>
</dbReference>
<evidence type="ECO:0000256" key="2">
    <source>
        <dbReference type="SAM" id="MobiDB-lite"/>
    </source>
</evidence>
<protein>
    <recommendedName>
        <fullName evidence="8">Reverse transcriptase Ty1/copia-type domain-containing protein</fullName>
    </recommendedName>
</protein>
<dbReference type="Pfam" id="PF22936">
    <property type="entry name" value="Pol_BBD"/>
    <property type="match status" value="1"/>
</dbReference>
<dbReference type="CDD" id="cd09272">
    <property type="entry name" value="RNase_HI_RT_Ty1"/>
    <property type="match status" value="1"/>
</dbReference>
<reference evidence="6" key="1">
    <citation type="submission" date="2020-07" db="EMBL/GenBank/DDBJ databases">
        <title>Genome sequence and genetic diversity analysis of an under-domesticated orphan crop, white fonio (Digitaria exilis).</title>
        <authorList>
            <person name="Bennetzen J.L."/>
            <person name="Chen S."/>
            <person name="Ma X."/>
            <person name="Wang X."/>
            <person name="Yssel A.E.J."/>
            <person name="Chaluvadi S.R."/>
            <person name="Johnson M."/>
            <person name="Gangashetty P."/>
            <person name="Hamidou F."/>
            <person name="Sanogo M.D."/>
            <person name="Zwaenepoel A."/>
            <person name="Wallace J."/>
            <person name="Van De Peer Y."/>
            <person name="Van Deynze A."/>
        </authorList>
    </citation>
    <scope>NUCLEOTIDE SEQUENCE</scope>
    <source>
        <tissue evidence="6">Leaves</tissue>
    </source>
</reference>
<evidence type="ECO:0000256" key="1">
    <source>
        <dbReference type="ARBA" id="ARBA00022750"/>
    </source>
</evidence>
<comment type="caution">
    <text evidence="6">The sequence shown here is derived from an EMBL/GenBank/DDBJ whole genome shotgun (WGS) entry which is preliminary data.</text>
</comment>
<name>A0A835EIM5_9POAL</name>
<dbReference type="Pfam" id="PF25597">
    <property type="entry name" value="SH3_retrovirus"/>
    <property type="match status" value="1"/>
</dbReference>
<feature type="compositionally biased region" description="Low complexity" evidence="2">
    <location>
        <begin position="226"/>
        <end position="240"/>
    </location>
</feature>
<evidence type="ECO:0000259" key="4">
    <source>
        <dbReference type="Pfam" id="PF22936"/>
    </source>
</evidence>
<dbReference type="GO" id="GO:0004190">
    <property type="term" value="F:aspartic-type endopeptidase activity"/>
    <property type="evidence" value="ECO:0007669"/>
    <property type="project" value="UniProtKB-KW"/>
</dbReference>
<gene>
    <name evidence="6" type="ORF">HU200_035869</name>
</gene>
<dbReference type="AlphaFoldDB" id="A0A835EIM5"/>
<keyword evidence="1" id="KW-0064">Aspartyl protease</keyword>
<keyword evidence="1" id="KW-0378">Hydrolase</keyword>
<feature type="region of interest" description="Disordered" evidence="2">
    <location>
        <begin position="200"/>
        <end position="256"/>
    </location>
</feature>
<dbReference type="InterPro" id="IPR054722">
    <property type="entry name" value="PolX-like_BBD"/>
</dbReference>